<dbReference type="PANTHER" id="PTHR43685">
    <property type="entry name" value="GLYCOSYLTRANSFERASE"/>
    <property type="match status" value="1"/>
</dbReference>
<geneLocation type="plasmid" evidence="2 3">
    <name>pACIX902</name>
</geneLocation>
<dbReference type="EMBL" id="CP002482">
    <property type="protein sequence ID" value="ADW71237.1"/>
    <property type="molecule type" value="Genomic_DNA"/>
</dbReference>
<dbReference type="OrthoDB" id="9785185at2"/>
<dbReference type="InterPro" id="IPR001173">
    <property type="entry name" value="Glyco_trans_2-like"/>
</dbReference>
<protein>
    <submittedName>
        <fullName evidence="2">Glycosyl transferase family 2</fullName>
    </submittedName>
</protein>
<proteinExistence type="predicted"/>
<dbReference type="Pfam" id="PF00535">
    <property type="entry name" value="Glycos_transf_2"/>
    <property type="match status" value="1"/>
</dbReference>
<accession>E8X6T7</accession>
<dbReference type="Gene3D" id="3.90.550.10">
    <property type="entry name" value="Spore Coat Polysaccharide Biosynthesis Protein SpsA, Chain A"/>
    <property type="match status" value="1"/>
</dbReference>
<dbReference type="RefSeq" id="WP_013582255.1">
    <property type="nucleotide sequence ID" value="NC_015065.1"/>
</dbReference>
<dbReference type="Proteomes" id="UP000000343">
    <property type="component" value="Plasmid pACIX902"/>
</dbReference>
<keyword evidence="2" id="KW-0614">Plasmid</keyword>
<name>E8X6T7_GRATM</name>
<dbReference type="SUPFAM" id="SSF53448">
    <property type="entry name" value="Nucleotide-diphospho-sugar transferases"/>
    <property type="match status" value="1"/>
</dbReference>
<keyword evidence="3" id="KW-1185">Reference proteome</keyword>
<dbReference type="CDD" id="cd00761">
    <property type="entry name" value="Glyco_tranf_GTA_type"/>
    <property type="match status" value="1"/>
</dbReference>
<keyword evidence="2" id="KW-0808">Transferase</keyword>
<gene>
    <name evidence="2" type="ordered locus">AciX9_3961</name>
</gene>
<evidence type="ECO:0000259" key="1">
    <source>
        <dbReference type="Pfam" id="PF00535"/>
    </source>
</evidence>
<dbReference type="PANTHER" id="PTHR43685:SF2">
    <property type="entry name" value="GLYCOSYLTRANSFERASE 2-LIKE DOMAIN-CONTAINING PROTEIN"/>
    <property type="match status" value="1"/>
</dbReference>
<dbReference type="InterPro" id="IPR050834">
    <property type="entry name" value="Glycosyltransf_2"/>
</dbReference>
<dbReference type="HOGENOM" id="CLU_025996_0_5_0"/>
<dbReference type="GO" id="GO:0016740">
    <property type="term" value="F:transferase activity"/>
    <property type="evidence" value="ECO:0007669"/>
    <property type="project" value="UniProtKB-KW"/>
</dbReference>
<feature type="domain" description="Glycosyltransferase 2-like" evidence="1">
    <location>
        <begin position="11"/>
        <end position="134"/>
    </location>
</feature>
<dbReference type="AlphaFoldDB" id="E8X6T7"/>
<organism evidence="3">
    <name type="scientific">Granulicella tundricola (strain ATCC BAA-1859 / DSM 23138 / MP5ACTX9)</name>
    <dbReference type="NCBI Taxonomy" id="1198114"/>
    <lineage>
        <taxon>Bacteria</taxon>
        <taxon>Pseudomonadati</taxon>
        <taxon>Acidobacteriota</taxon>
        <taxon>Terriglobia</taxon>
        <taxon>Terriglobales</taxon>
        <taxon>Acidobacteriaceae</taxon>
        <taxon>Granulicella</taxon>
    </lineage>
</organism>
<evidence type="ECO:0000313" key="3">
    <source>
        <dbReference type="Proteomes" id="UP000000343"/>
    </source>
</evidence>
<sequence length="315" mass="34386">MNPPGYNPLVSVVIPTLGRPELVQRAVRSALAQTHGNMEVIVVSDGPDPATAEALRDFDPRVRHLTVEHGGPAAARNAGVLASAGDWINLLDDDDELLPGKVAAQLAIADAEDQRTMIACRCVFEQAGRKDIWPVRPIGEGESLGDYMLVRPGLRGRPGQINLHCLLIPRSLAVAMPSPTFADHEDWAWLLAAEHEGGARVRFVWEPLVVYHLSVSEMTRSRRTNWAESLAWADHHRAWLSARAYNSFLATKVALKAKRAGDRKGLRLIAGRVLGNRPGVLELGFLFGVLFAPLSLLDNVWKESLRSDDGAGVST</sequence>
<dbReference type="KEGG" id="acm:AciX9_3961"/>
<reference evidence="3" key="1">
    <citation type="submission" date="2011-01" db="EMBL/GenBank/DDBJ databases">
        <title>Complete sequence of plasmid2 of Acidobacterium sp. MP5ACTX9.</title>
        <authorList>
            <consortium name="US DOE Joint Genome Institute"/>
            <person name="Lucas S."/>
            <person name="Copeland A."/>
            <person name="Lapidus A."/>
            <person name="Cheng J.-F."/>
            <person name="Goodwin L."/>
            <person name="Pitluck S."/>
            <person name="Teshima H."/>
            <person name="Detter J.C."/>
            <person name="Han C."/>
            <person name="Tapia R."/>
            <person name="Land M."/>
            <person name="Hauser L."/>
            <person name="Kyrpides N."/>
            <person name="Ivanova N."/>
            <person name="Ovchinnikova G."/>
            <person name="Pagani I."/>
            <person name="Rawat S.R."/>
            <person name="Mannisto M."/>
            <person name="Haggblom M.M."/>
            <person name="Woyke T."/>
        </authorList>
    </citation>
    <scope>NUCLEOTIDE SEQUENCE [LARGE SCALE GENOMIC DNA]</scope>
    <source>
        <strain evidence="3">MP5ACTX9</strain>
        <plasmid evidence="3">Plasmid pACIX902</plasmid>
    </source>
</reference>
<dbReference type="InterPro" id="IPR029044">
    <property type="entry name" value="Nucleotide-diphossugar_trans"/>
</dbReference>
<evidence type="ECO:0000313" key="2">
    <source>
        <dbReference type="EMBL" id="ADW71237.1"/>
    </source>
</evidence>